<gene>
    <name evidence="3" type="ORF">PAUS00366_LOCUS22912</name>
</gene>
<feature type="signal peptide" evidence="2">
    <location>
        <begin position="1"/>
        <end position="27"/>
    </location>
</feature>
<sequence>MRSFNGVGSMGLAIAFATLALIPNAEATTFVIPALDHPWRTTTVESMTTGTAKTKQTLLDLRGGGLFGGGNKKSTTQIYRESLEEQVVLLNEQLRRARTDVTMLRENAKKRQEIRISGRSAMRVAKGKSKAKLSREEARARKEKQKEEDRLEKQRQKEQEEILLRSNLEISQLEKMKAELETLLETSARKIEELEQQLRSQETLTVELEASYQKKIAKLELQLNDVQTSQLEKLEELHQQRIDAAVKEALNVQEKEFAARMEDTTKRLTKEYAKAMEDEKLRSSKAVETERKKMRKLVRALALREKKLKLQSDPTNDDETTEKTTTTTSVRTGSSSFANPIKPPTGRGTI</sequence>
<reference evidence="3" key="1">
    <citation type="submission" date="2021-01" db="EMBL/GenBank/DDBJ databases">
        <authorList>
            <person name="Corre E."/>
            <person name="Pelletier E."/>
            <person name="Niang G."/>
            <person name="Scheremetjew M."/>
            <person name="Finn R."/>
            <person name="Kale V."/>
            <person name="Holt S."/>
            <person name="Cochrane G."/>
            <person name="Meng A."/>
            <person name="Brown T."/>
            <person name="Cohen L."/>
        </authorList>
    </citation>
    <scope>NUCLEOTIDE SEQUENCE</scope>
    <source>
        <strain evidence="3">10249 10 AB</strain>
    </source>
</reference>
<organism evidence="3">
    <name type="scientific">Pseudo-nitzschia australis</name>
    <dbReference type="NCBI Taxonomy" id="44445"/>
    <lineage>
        <taxon>Eukaryota</taxon>
        <taxon>Sar</taxon>
        <taxon>Stramenopiles</taxon>
        <taxon>Ochrophyta</taxon>
        <taxon>Bacillariophyta</taxon>
        <taxon>Bacillariophyceae</taxon>
        <taxon>Bacillariophycidae</taxon>
        <taxon>Bacillariales</taxon>
        <taxon>Bacillariaceae</taxon>
        <taxon>Pseudo-nitzschia</taxon>
    </lineage>
</organism>
<name>A0A7S4ERD8_9STRA</name>
<dbReference type="EMBL" id="HBIX01035040">
    <property type="protein sequence ID" value="CAE0730126.1"/>
    <property type="molecule type" value="Transcribed_RNA"/>
</dbReference>
<feature type="compositionally biased region" description="Basic and acidic residues" evidence="1">
    <location>
        <begin position="133"/>
        <end position="156"/>
    </location>
</feature>
<accession>A0A7S4ERD8</accession>
<dbReference type="AlphaFoldDB" id="A0A7S4ERD8"/>
<proteinExistence type="predicted"/>
<feature type="region of interest" description="Disordered" evidence="1">
    <location>
        <begin position="306"/>
        <end position="350"/>
    </location>
</feature>
<feature type="region of interest" description="Disordered" evidence="1">
    <location>
        <begin position="120"/>
        <end position="156"/>
    </location>
</feature>
<feature type="compositionally biased region" description="Low complexity" evidence="1">
    <location>
        <begin position="323"/>
        <end position="336"/>
    </location>
</feature>
<protein>
    <submittedName>
        <fullName evidence="3">Uncharacterized protein</fullName>
    </submittedName>
</protein>
<keyword evidence="2" id="KW-0732">Signal</keyword>
<evidence type="ECO:0000256" key="1">
    <source>
        <dbReference type="SAM" id="MobiDB-lite"/>
    </source>
</evidence>
<feature type="chain" id="PRO_5031459763" evidence="2">
    <location>
        <begin position="28"/>
        <end position="350"/>
    </location>
</feature>
<evidence type="ECO:0000313" key="3">
    <source>
        <dbReference type="EMBL" id="CAE0730126.1"/>
    </source>
</evidence>
<evidence type="ECO:0000256" key="2">
    <source>
        <dbReference type="SAM" id="SignalP"/>
    </source>
</evidence>